<evidence type="ECO:0000259" key="6">
    <source>
        <dbReference type="PROSITE" id="PS50011"/>
    </source>
</evidence>
<accession>A0A5J4WGE3</accession>
<sequence>MLLFQSDLKFLNILLARDQDPQLFIPKVCDFGLSTTISNLEHGKVVGCTPNYYPPEVIRNTKRQGCKIDIWSLGLVMYILATGKFDKIQLN</sequence>
<evidence type="ECO:0000256" key="4">
    <source>
        <dbReference type="ARBA" id="ARBA00022777"/>
    </source>
</evidence>
<evidence type="ECO:0000313" key="8">
    <source>
        <dbReference type="Proteomes" id="UP000324800"/>
    </source>
</evidence>
<evidence type="ECO:0000256" key="3">
    <source>
        <dbReference type="ARBA" id="ARBA00022741"/>
    </source>
</evidence>
<dbReference type="AlphaFoldDB" id="A0A5J4WGE3"/>
<dbReference type="OrthoDB" id="266718at2759"/>
<dbReference type="GO" id="GO:0004674">
    <property type="term" value="F:protein serine/threonine kinase activity"/>
    <property type="evidence" value="ECO:0007669"/>
    <property type="project" value="UniProtKB-KW"/>
</dbReference>
<reference evidence="7 8" key="1">
    <citation type="submission" date="2019-03" db="EMBL/GenBank/DDBJ databases">
        <title>Single cell metagenomics reveals metabolic interactions within the superorganism composed of flagellate Streblomastix strix and complex community of Bacteroidetes bacteria on its surface.</title>
        <authorList>
            <person name="Treitli S.C."/>
            <person name="Kolisko M."/>
            <person name="Husnik F."/>
            <person name="Keeling P."/>
            <person name="Hampl V."/>
        </authorList>
    </citation>
    <scope>NUCLEOTIDE SEQUENCE [LARGE SCALE GENOMIC DNA]</scope>
    <source>
        <strain evidence="7">ST1C</strain>
    </source>
</reference>
<evidence type="ECO:0000256" key="5">
    <source>
        <dbReference type="ARBA" id="ARBA00022840"/>
    </source>
</evidence>
<dbReference type="Proteomes" id="UP000324800">
    <property type="component" value="Unassembled WGS sequence"/>
</dbReference>
<comment type="caution">
    <text evidence="7">The sequence shown here is derived from an EMBL/GenBank/DDBJ whole genome shotgun (WGS) entry which is preliminary data.</text>
</comment>
<name>A0A5J4WGE3_9EUKA</name>
<keyword evidence="3" id="KW-0547">Nucleotide-binding</keyword>
<keyword evidence="2" id="KW-0808">Transferase</keyword>
<evidence type="ECO:0000313" key="7">
    <source>
        <dbReference type="EMBL" id="KAA6393592.1"/>
    </source>
</evidence>
<dbReference type="PANTHER" id="PTHR24345:SF0">
    <property type="entry name" value="CELL CYCLE SERINE_THREONINE-PROTEIN KINASE CDC5_MSD2"/>
    <property type="match status" value="1"/>
</dbReference>
<dbReference type="PROSITE" id="PS50011">
    <property type="entry name" value="PROTEIN_KINASE_DOM"/>
    <property type="match status" value="1"/>
</dbReference>
<proteinExistence type="predicted"/>
<feature type="domain" description="Protein kinase" evidence="6">
    <location>
        <begin position="1"/>
        <end position="91"/>
    </location>
</feature>
<keyword evidence="4" id="KW-0418">Kinase</keyword>
<evidence type="ECO:0000256" key="1">
    <source>
        <dbReference type="ARBA" id="ARBA00022527"/>
    </source>
</evidence>
<dbReference type="SUPFAM" id="SSF56112">
    <property type="entry name" value="Protein kinase-like (PK-like)"/>
    <property type="match status" value="1"/>
</dbReference>
<organism evidence="7 8">
    <name type="scientific">Streblomastix strix</name>
    <dbReference type="NCBI Taxonomy" id="222440"/>
    <lineage>
        <taxon>Eukaryota</taxon>
        <taxon>Metamonada</taxon>
        <taxon>Preaxostyla</taxon>
        <taxon>Oxymonadida</taxon>
        <taxon>Streblomastigidae</taxon>
        <taxon>Streblomastix</taxon>
    </lineage>
</organism>
<evidence type="ECO:0000256" key="2">
    <source>
        <dbReference type="ARBA" id="ARBA00022679"/>
    </source>
</evidence>
<dbReference type="InterPro" id="IPR011009">
    <property type="entry name" value="Kinase-like_dom_sf"/>
</dbReference>
<dbReference type="Pfam" id="PF00069">
    <property type="entry name" value="Pkinase"/>
    <property type="match status" value="1"/>
</dbReference>
<dbReference type="EMBL" id="SNRW01002190">
    <property type="protein sequence ID" value="KAA6393592.1"/>
    <property type="molecule type" value="Genomic_DNA"/>
</dbReference>
<gene>
    <name evidence="7" type="ORF">EZS28_010883</name>
</gene>
<protein>
    <recommendedName>
        <fullName evidence="6">Protein kinase domain-containing protein</fullName>
    </recommendedName>
</protein>
<dbReference type="GO" id="GO:0005634">
    <property type="term" value="C:nucleus"/>
    <property type="evidence" value="ECO:0007669"/>
    <property type="project" value="TreeGrafter"/>
</dbReference>
<dbReference type="PANTHER" id="PTHR24345">
    <property type="entry name" value="SERINE/THREONINE-PROTEIN KINASE PLK"/>
    <property type="match status" value="1"/>
</dbReference>
<dbReference type="GO" id="GO:0005524">
    <property type="term" value="F:ATP binding"/>
    <property type="evidence" value="ECO:0007669"/>
    <property type="project" value="UniProtKB-KW"/>
</dbReference>
<dbReference type="InterPro" id="IPR000719">
    <property type="entry name" value="Prot_kinase_dom"/>
</dbReference>
<dbReference type="Gene3D" id="1.10.510.10">
    <property type="entry name" value="Transferase(Phosphotransferase) domain 1"/>
    <property type="match status" value="1"/>
</dbReference>
<keyword evidence="5" id="KW-0067">ATP-binding</keyword>
<keyword evidence="1" id="KW-0723">Serine/threonine-protein kinase</keyword>